<keyword evidence="4" id="KW-0808">Transferase</keyword>
<dbReference type="InterPro" id="IPR003105">
    <property type="entry name" value="SRA_YDG"/>
</dbReference>
<evidence type="ECO:0000313" key="15">
    <source>
        <dbReference type="EMBL" id="KAL3737901.1"/>
    </source>
</evidence>
<dbReference type="GO" id="GO:0032259">
    <property type="term" value="P:methylation"/>
    <property type="evidence" value="ECO:0007669"/>
    <property type="project" value="UniProtKB-KW"/>
</dbReference>
<evidence type="ECO:0000259" key="14">
    <source>
        <dbReference type="PROSITE" id="PS51015"/>
    </source>
</evidence>
<feature type="region of interest" description="Disordered" evidence="10">
    <location>
        <begin position="414"/>
        <end position="451"/>
    </location>
</feature>
<dbReference type="Pfam" id="PF05033">
    <property type="entry name" value="Pre-SET"/>
    <property type="match status" value="1"/>
</dbReference>
<dbReference type="Pfam" id="PF02182">
    <property type="entry name" value="SAD_SRA"/>
    <property type="match status" value="1"/>
</dbReference>
<protein>
    <submittedName>
        <fullName evidence="15">Uncharacterized protein</fullName>
    </submittedName>
</protein>
<dbReference type="SMART" id="SM00317">
    <property type="entry name" value="SET"/>
    <property type="match status" value="1"/>
</dbReference>
<dbReference type="AlphaFoldDB" id="A0ABD3KJ30"/>
<keyword evidence="6" id="KW-0156">Chromatin regulator</keyword>
<dbReference type="Pfam" id="PF00856">
    <property type="entry name" value="SET"/>
    <property type="match status" value="1"/>
</dbReference>
<feature type="domain" description="SET" evidence="11">
    <location>
        <begin position="885"/>
        <end position="1027"/>
    </location>
</feature>
<evidence type="ECO:0000256" key="10">
    <source>
        <dbReference type="SAM" id="MobiDB-lite"/>
    </source>
</evidence>
<dbReference type="EMBL" id="JBJKBG010000005">
    <property type="protein sequence ID" value="KAL3737902.1"/>
    <property type="molecule type" value="Genomic_DNA"/>
</dbReference>
<dbReference type="InterPro" id="IPR051357">
    <property type="entry name" value="H3K9_HMTase_SUVAR3-9"/>
</dbReference>
<evidence type="ECO:0000256" key="1">
    <source>
        <dbReference type="ARBA" id="ARBA00004584"/>
    </source>
</evidence>
<dbReference type="GO" id="GO:0005634">
    <property type="term" value="C:nucleus"/>
    <property type="evidence" value="ECO:0007669"/>
    <property type="project" value="UniProtKB-SubCell"/>
</dbReference>
<dbReference type="InterPro" id="IPR001214">
    <property type="entry name" value="SET_dom"/>
</dbReference>
<evidence type="ECO:0000256" key="7">
    <source>
        <dbReference type="ARBA" id="ARBA00023242"/>
    </source>
</evidence>
<dbReference type="Gene3D" id="2.30.280.10">
    <property type="entry name" value="SRA-YDG"/>
    <property type="match status" value="1"/>
</dbReference>
<dbReference type="SMART" id="SM00466">
    <property type="entry name" value="SRA"/>
    <property type="match status" value="1"/>
</dbReference>
<dbReference type="InterPro" id="IPR003616">
    <property type="entry name" value="Post-SET_dom"/>
</dbReference>
<proteinExistence type="predicted"/>
<dbReference type="EMBL" id="JBJKBG010000005">
    <property type="protein sequence ID" value="KAL3737903.1"/>
    <property type="molecule type" value="Genomic_DNA"/>
</dbReference>
<dbReference type="EMBL" id="JBJKBG010000005">
    <property type="protein sequence ID" value="KAL3737901.1"/>
    <property type="molecule type" value="Genomic_DNA"/>
</dbReference>
<dbReference type="Proteomes" id="UP001634007">
    <property type="component" value="Unassembled WGS sequence"/>
</dbReference>
<comment type="subcellular location">
    <subcellularLocation>
        <location evidence="1">Chromosome</location>
        <location evidence="1">Centromere</location>
    </subcellularLocation>
    <subcellularLocation>
        <location evidence="9">Nucleus</location>
    </subcellularLocation>
</comment>
<dbReference type="SMART" id="SM00468">
    <property type="entry name" value="PreSET"/>
    <property type="match status" value="1"/>
</dbReference>
<dbReference type="Gene3D" id="2.170.270.10">
    <property type="entry name" value="SET domain"/>
    <property type="match status" value="1"/>
</dbReference>
<dbReference type="PROSITE" id="PS51575">
    <property type="entry name" value="SAM_MT43_SUVAR39_2"/>
    <property type="match status" value="1"/>
</dbReference>
<gene>
    <name evidence="15" type="ORF">ACJRO7_019428</name>
</gene>
<name>A0ABD3KJ30_EUCGL</name>
<dbReference type="PANTHER" id="PTHR45660">
    <property type="entry name" value="HISTONE-LYSINE N-METHYLTRANSFERASE SETMAR"/>
    <property type="match status" value="1"/>
</dbReference>
<feature type="compositionally biased region" description="Polar residues" evidence="10">
    <location>
        <begin position="414"/>
        <end position="427"/>
    </location>
</feature>
<dbReference type="PROSITE" id="PS50868">
    <property type="entry name" value="POST_SET"/>
    <property type="match status" value="1"/>
</dbReference>
<evidence type="ECO:0000256" key="4">
    <source>
        <dbReference type="ARBA" id="ARBA00022679"/>
    </source>
</evidence>
<keyword evidence="7 9" id="KW-0539">Nucleus</keyword>
<feature type="region of interest" description="Disordered" evidence="10">
    <location>
        <begin position="174"/>
        <end position="208"/>
    </location>
</feature>
<evidence type="ECO:0000313" key="16">
    <source>
        <dbReference type="Proteomes" id="UP001634007"/>
    </source>
</evidence>
<comment type="caution">
    <text evidence="15">The sequence shown here is derived from an EMBL/GenBank/DDBJ whole genome shotgun (WGS) entry which is preliminary data.</text>
</comment>
<dbReference type="SMART" id="SM00508">
    <property type="entry name" value="PostSET"/>
    <property type="match status" value="1"/>
</dbReference>
<sequence>MAVLNNTLRHEPSRAVTSVYGCSSVWRSGLPVMANGNCYSRNGAPKYRRRMVSAIRDFPSGCGRFAPSINVEPTKSSVYIASSQNKGTAAEAGDASWGGHVDSRVGDSTAILTQTGDVESNLKKLGQVADVVDGLSSVSEKQPAGMSLGTLECTGIVEPRKASESELFERDGGVAATPQNKDTTESLITGSTGKSLETPKARSYPPRRRVSAIRQFPPRFGRNAPLLDKEAHLDVAAHLKEIKVSEESYSKNEKTLRGTEVAGTNLIKESLQDLDSQECKSLNEVTEATKADVQAEHEENGVEGKREPDKLGTFSETNIELEVANDGWGGSPCGSNPDLSVCQSEAYIDKSIRHKRKRAKKMVAYNKEESLKRKHADILGIQTSEDNAGPSQVSSGRVLVQGLMAASFCPWQQSREGSKMSSPNNMTARIGKKEDPVGPEKSKLTQKKKDPVVPEKLKLTQRVKLIEAKTSVGKTPQKSQPFKEESAHASTSELVVWGNQDVVDINEHHEDLQVFLHPRAFTVNPPPFGDGLLQRKHSDDVTRHKVRETLRLFQAVCRKLLQEEEAKTKGENKHKRVDQQAAKILKDKGRYVNTGKQIIGPVPGVEVGDEFQYRVELNIIGLHRQTQRGIDYFKKGGNVLATSIVSSGSYCDDLDNSDFVIYTGSGGNVIGKDKEPEDQKLEKGNLALSNSISERNPVRVIRGLKETRPSDSAEAKPRLVTTYTYDGLYVVEKRWQELGPHGKQVFKFRLNRIPGQPELAWKVVKKSKKFEAREGLCVHDISQGKESIPICVVNTIDNEKPLPFEYITHTIYPDGFCPMPCRGCDCSRGCSDTERCICTVKNGGEIPYNYNGAIVEVKPLVYECGPCCKCPSSCHNRVTQRGLKFQLEIFKTESRGWGVRSLNSIPSGSFICEYIGELLSDEEAEERTNDEYLFDIGTNYNDSNLWDELSTLMPDVHMDSCEILEDGGFTIDAAKCGNVGRFINHSCSPNLYAQNVLYDHEDKRVPHIMFFAAENIPPLQELTYHYNYTIGQVHDSSGNIKKKDCYCGSVECTGRMY</sequence>
<evidence type="ECO:0000259" key="13">
    <source>
        <dbReference type="PROSITE" id="PS50868"/>
    </source>
</evidence>
<accession>A0ABD3KJ30</accession>
<dbReference type="PANTHER" id="PTHR45660:SF46">
    <property type="entry name" value="HISTONE-LYSINE N-METHYLTRANSFERASE, H3 LYSINE-9 SPECIFIC SUVH6"/>
    <property type="match status" value="1"/>
</dbReference>
<evidence type="ECO:0000256" key="5">
    <source>
        <dbReference type="ARBA" id="ARBA00022691"/>
    </source>
</evidence>
<evidence type="ECO:0000256" key="3">
    <source>
        <dbReference type="ARBA" id="ARBA00022603"/>
    </source>
</evidence>
<keyword evidence="8" id="KW-0137">Centromere</keyword>
<feature type="domain" description="YDG" evidence="14">
    <location>
        <begin position="600"/>
        <end position="752"/>
    </location>
</feature>
<keyword evidence="3" id="KW-0489">Methyltransferase</keyword>
<evidence type="ECO:0000256" key="8">
    <source>
        <dbReference type="ARBA" id="ARBA00023328"/>
    </source>
</evidence>
<dbReference type="GO" id="GO:0006325">
    <property type="term" value="P:chromatin organization"/>
    <property type="evidence" value="ECO:0007669"/>
    <property type="project" value="UniProtKB-KW"/>
</dbReference>
<feature type="domain" description="Pre-SET" evidence="12">
    <location>
        <begin position="822"/>
        <end position="882"/>
    </location>
</feature>
<dbReference type="PROSITE" id="PS50867">
    <property type="entry name" value="PRE_SET"/>
    <property type="match status" value="1"/>
</dbReference>
<keyword evidence="16" id="KW-1185">Reference proteome</keyword>
<feature type="compositionally biased region" description="Basic and acidic residues" evidence="10">
    <location>
        <begin position="431"/>
        <end position="451"/>
    </location>
</feature>
<dbReference type="SUPFAM" id="SSF88697">
    <property type="entry name" value="PUA domain-like"/>
    <property type="match status" value="1"/>
</dbReference>
<dbReference type="PROSITE" id="PS51015">
    <property type="entry name" value="YDG"/>
    <property type="match status" value="1"/>
</dbReference>
<dbReference type="InterPro" id="IPR036987">
    <property type="entry name" value="SRA-YDG_sf"/>
</dbReference>
<evidence type="ECO:0000256" key="6">
    <source>
        <dbReference type="ARBA" id="ARBA00022853"/>
    </source>
</evidence>
<dbReference type="InterPro" id="IPR025794">
    <property type="entry name" value="H3-K9-MeTrfase_plant"/>
</dbReference>
<dbReference type="SUPFAM" id="SSF82199">
    <property type="entry name" value="SET domain"/>
    <property type="match status" value="1"/>
</dbReference>
<dbReference type="GO" id="GO:0000775">
    <property type="term" value="C:chromosome, centromeric region"/>
    <property type="evidence" value="ECO:0007669"/>
    <property type="project" value="UniProtKB-SubCell"/>
</dbReference>
<evidence type="ECO:0000259" key="12">
    <source>
        <dbReference type="PROSITE" id="PS50867"/>
    </source>
</evidence>
<evidence type="ECO:0000259" key="11">
    <source>
        <dbReference type="PROSITE" id="PS50280"/>
    </source>
</evidence>
<feature type="domain" description="Post-SET" evidence="13">
    <location>
        <begin position="1041"/>
        <end position="1057"/>
    </location>
</feature>
<reference evidence="15 16" key="1">
    <citation type="submission" date="2024-11" db="EMBL/GenBank/DDBJ databases">
        <title>Chromosome-level genome assembly of Eucalyptus globulus Labill. provides insights into its genome evolution.</title>
        <authorList>
            <person name="Li X."/>
        </authorList>
    </citation>
    <scope>NUCLEOTIDE SEQUENCE [LARGE SCALE GENOMIC DNA]</scope>
    <source>
        <strain evidence="15">CL2024</strain>
        <tissue evidence="15">Fresh tender leaves</tissue>
    </source>
</reference>
<feature type="compositionally biased region" description="Polar residues" evidence="10">
    <location>
        <begin position="177"/>
        <end position="195"/>
    </location>
</feature>
<evidence type="ECO:0000256" key="2">
    <source>
        <dbReference type="ARBA" id="ARBA00022454"/>
    </source>
</evidence>
<dbReference type="InterPro" id="IPR046341">
    <property type="entry name" value="SET_dom_sf"/>
</dbReference>
<dbReference type="InterPro" id="IPR007728">
    <property type="entry name" value="Pre-SET_dom"/>
</dbReference>
<keyword evidence="2" id="KW-0158">Chromosome</keyword>
<keyword evidence="5" id="KW-0949">S-adenosyl-L-methionine</keyword>
<dbReference type="GO" id="GO:0008168">
    <property type="term" value="F:methyltransferase activity"/>
    <property type="evidence" value="ECO:0007669"/>
    <property type="project" value="UniProtKB-KW"/>
</dbReference>
<evidence type="ECO:0000256" key="9">
    <source>
        <dbReference type="PROSITE-ProRule" id="PRU00358"/>
    </source>
</evidence>
<dbReference type="InterPro" id="IPR015947">
    <property type="entry name" value="PUA-like_sf"/>
</dbReference>
<dbReference type="PROSITE" id="PS50280">
    <property type="entry name" value="SET"/>
    <property type="match status" value="1"/>
</dbReference>
<organism evidence="15 16">
    <name type="scientific">Eucalyptus globulus</name>
    <name type="common">Tasmanian blue gum</name>
    <dbReference type="NCBI Taxonomy" id="34317"/>
    <lineage>
        <taxon>Eukaryota</taxon>
        <taxon>Viridiplantae</taxon>
        <taxon>Streptophyta</taxon>
        <taxon>Embryophyta</taxon>
        <taxon>Tracheophyta</taxon>
        <taxon>Spermatophyta</taxon>
        <taxon>Magnoliopsida</taxon>
        <taxon>eudicotyledons</taxon>
        <taxon>Gunneridae</taxon>
        <taxon>Pentapetalae</taxon>
        <taxon>rosids</taxon>
        <taxon>malvids</taxon>
        <taxon>Myrtales</taxon>
        <taxon>Myrtaceae</taxon>
        <taxon>Myrtoideae</taxon>
        <taxon>Eucalypteae</taxon>
        <taxon>Eucalyptus</taxon>
    </lineage>
</organism>